<dbReference type="PANTHER" id="PTHR23028">
    <property type="entry name" value="ACETYLTRANSFERASE"/>
    <property type="match status" value="1"/>
</dbReference>
<feature type="transmembrane region" description="Helical" evidence="1">
    <location>
        <begin position="135"/>
        <end position="153"/>
    </location>
</feature>
<evidence type="ECO:0000259" key="2">
    <source>
        <dbReference type="Pfam" id="PF01757"/>
    </source>
</evidence>
<dbReference type="PANTHER" id="PTHR23028:SF53">
    <property type="entry name" value="ACYL_TRANSF_3 DOMAIN-CONTAINING PROTEIN"/>
    <property type="match status" value="1"/>
</dbReference>
<dbReference type="Proteomes" id="UP000008070">
    <property type="component" value="Chromosome"/>
</dbReference>
<dbReference type="InterPro" id="IPR050879">
    <property type="entry name" value="Acyltransferase_3"/>
</dbReference>
<feature type="transmembrane region" description="Helical" evidence="1">
    <location>
        <begin position="51"/>
        <end position="72"/>
    </location>
</feature>
<dbReference type="HOGENOM" id="CLU_787234_0_0_5"/>
<evidence type="ECO:0000313" key="4">
    <source>
        <dbReference type="Proteomes" id="UP000008070"/>
    </source>
</evidence>
<dbReference type="GO" id="GO:0016747">
    <property type="term" value="F:acyltransferase activity, transferring groups other than amino-acyl groups"/>
    <property type="evidence" value="ECO:0007669"/>
    <property type="project" value="InterPro"/>
</dbReference>
<gene>
    <name evidence="3" type="ORF">METD_I3880</name>
</gene>
<accession>C7CBX0</accession>
<dbReference type="GO" id="GO:0000271">
    <property type="term" value="P:polysaccharide biosynthetic process"/>
    <property type="evidence" value="ECO:0007669"/>
    <property type="project" value="TreeGrafter"/>
</dbReference>
<feature type="transmembrane region" description="Helical" evidence="1">
    <location>
        <begin position="193"/>
        <end position="210"/>
    </location>
</feature>
<name>C7CBX0_METED</name>
<feature type="transmembrane region" description="Helical" evidence="1">
    <location>
        <begin position="251"/>
        <end position="275"/>
    </location>
</feature>
<reference evidence="4" key="1">
    <citation type="journal article" date="2009" name="PLoS ONE">
        <title>Methylobacterium genome sequences: a reference blueprint to investigate microbial metabolism of C1 compounds from natural and industrial sources.</title>
        <authorList>
            <person name="Vuilleumier S."/>
            <person name="Chistoserdova L."/>
            <person name="Lee M.-C."/>
            <person name="Bringel F."/>
            <person name="Lajus A."/>
            <person name="Zhou Y."/>
            <person name="Gourion B."/>
            <person name="Barbe V."/>
            <person name="Chang J."/>
            <person name="Cruveiller S."/>
            <person name="Dossat C."/>
            <person name="Gillett W."/>
            <person name="Gruffaz C."/>
            <person name="Haugen E."/>
            <person name="Hourcade E."/>
            <person name="Levy R."/>
            <person name="Mangenot S."/>
            <person name="Muller E."/>
            <person name="Nadalig T."/>
            <person name="Pagni M."/>
            <person name="Penny C."/>
            <person name="Peyraud R."/>
            <person name="Robinson D.G."/>
            <person name="Roche D."/>
            <person name="Rouy Z."/>
            <person name="Saenampechek C."/>
            <person name="Salvignol G."/>
            <person name="Vallenet D."/>
            <person name="Wu Z."/>
            <person name="Marx C.J."/>
            <person name="Vorholt J.A."/>
            <person name="Olson M.V."/>
            <person name="Kaul R."/>
            <person name="Weissenbach J."/>
            <person name="Medigue C."/>
            <person name="Lidstrom M.E."/>
        </authorList>
    </citation>
    <scope>NUCLEOTIDE SEQUENCE [LARGE SCALE GENOMIC DNA]</scope>
    <source>
        <strain evidence="4">DSM 6343 / CIP 106787 / DM4</strain>
    </source>
</reference>
<sequence length="336" mass="37538">MILSHFGGDPYYKHFGYYAVRVFFILSGFAITAALNEVYAFELKRFWANRALRLLPLYYLVLMATLATVLALPDETARFSTRWAGPNLTDFWLNLMLLPMMSWAHGFRLVMPAWSIAVEIMMYAYLVLGFARRKSYATMLFAAAVAFHTITVFDDSGWDARYFDPHSATLGFSIGALIYFWRRETRLKVSPRAILPLLMLWIANTAGGGWLLSDDYARLEGFYLNSVIGAALVAALAEWRPTAALRNVDGYLGELAYPAFLCHSLAGFTVALTFFEPDARGIDFTLVAIPASLVVAVFMATLNQRWIEPLRRKIRRGAKVTAPPSPEGQALGVAGA</sequence>
<evidence type="ECO:0000256" key="1">
    <source>
        <dbReference type="SAM" id="Phobius"/>
    </source>
</evidence>
<feature type="domain" description="Acyltransferase 3" evidence="2">
    <location>
        <begin position="14"/>
        <end position="299"/>
    </location>
</feature>
<dbReference type="InterPro" id="IPR002656">
    <property type="entry name" value="Acyl_transf_3_dom"/>
</dbReference>
<feature type="transmembrane region" description="Helical" evidence="1">
    <location>
        <begin position="165"/>
        <end position="181"/>
    </location>
</feature>
<feature type="transmembrane region" description="Helical" evidence="1">
    <location>
        <begin position="15"/>
        <end position="39"/>
    </location>
</feature>
<organism evidence="3 4">
    <name type="scientific">Methylorubrum extorquens (strain DSM 6343 / CIP 106787 / DM4)</name>
    <name type="common">Methylobacterium extorquens</name>
    <dbReference type="NCBI Taxonomy" id="661410"/>
    <lineage>
        <taxon>Bacteria</taxon>
        <taxon>Pseudomonadati</taxon>
        <taxon>Pseudomonadota</taxon>
        <taxon>Alphaproteobacteria</taxon>
        <taxon>Hyphomicrobiales</taxon>
        <taxon>Methylobacteriaceae</taxon>
        <taxon>Methylorubrum</taxon>
    </lineage>
</organism>
<proteinExistence type="predicted"/>
<dbReference type="EMBL" id="FP103042">
    <property type="protein sequence ID" value="CAX25517.1"/>
    <property type="molecule type" value="Genomic_DNA"/>
</dbReference>
<dbReference type="AlphaFoldDB" id="C7CBX0"/>
<keyword evidence="1" id="KW-0812">Transmembrane</keyword>
<keyword evidence="1" id="KW-0472">Membrane</keyword>
<feature type="transmembrane region" description="Helical" evidence="1">
    <location>
        <begin position="106"/>
        <end position="128"/>
    </location>
</feature>
<dbReference type="KEGG" id="mdi:METDI3880"/>
<protein>
    <recommendedName>
        <fullName evidence="2">Acyltransferase 3 domain-containing protein</fullName>
    </recommendedName>
</protein>
<feature type="transmembrane region" description="Helical" evidence="1">
    <location>
        <begin position="222"/>
        <end position="239"/>
    </location>
</feature>
<dbReference type="Pfam" id="PF01757">
    <property type="entry name" value="Acyl_transf_3"/>
    <property type="match status" value="1"/>
</dbReference>
<evidence type="ECO:0000313" key="3">
    <source>
        <dbReference type="EMBL" id="CAX25517.1"/>
    </source>
</evidence>
<dbReference type="GO" id="GO:0016020">
    <property type="term" value="C:membrane"/>
    <property type="evidence" value="ECO:0007669"/>
    <property type="project" value="TreeGrafter"/>
</dbReference>
<keyword evidence="1" id="KW-1133">Transmembrane helix</keyword>
<feature type="transmembrane region" description="Helical" evidence="1">
    <location>
        <begin position="281"/>
        <end position="302"/>
    </location>
</feature>